<dbReference type="GO" id="GO:0051539">
    <property type="term" value="F:4 iron, 4 sulfur cluster binding"/>
    <property type="evidence" value="ECO:0007669"/>
    <property type="project" value="UniProtKB-KW"/>
</dbReference>
<evidence type="ECO:0000256" key="4">
    <source>
        <dbReference type="ARBA" id="ARBA00022714"/>
    </source>
</evidence>
<dbReference type="InterPro" id="IPR000283">
    <property type="entry name" value="NADH_UbQ_OxRdtase_75kDa_su_CS"/>
</dbReference>
<dbReference type="RefSeq" id="WP_110683585.1">
    <property type="nucleotide sequence ID" value="NZ_QJRX01000009.1"/>
</dbReference>
<dbReference type="GO" id="GO:0016020">
    <property type="term" value="C:membrane"/>
    <property type="evidence" value="ECO:0007669"/>
    <property type="project" value="InterPro"/>
</dbReference>
<reference evidence="18 19" key="1">
    <citation type="submission" date="2018-06" db="EMBL/GenBank/DDBJ databases">
        <title>Pseudomonas diversity within urban Lake Michigan freshwaters.</title>
        <authorList>
            <person name="Batrich M."/>
            <person name="Hatzopoulos T."/>
            <person name="Putonti C."/>
        </authorList>
    </citation>
    <scope>NUCLEOTIDE SEQUENCE [LARGE SCALE GENOMIC DNA]</scope>
    <source>
        <strain evidence="18 19">MB-090714</strain>
    </source>
</reference>
<protein>
    <recommendedName>
        <fullName evidence="14">NADH-quinone oxidoreductase</fullName>
        <ecNumber evidence="14">7.1.1.-</ecNumber>
    </recommendedName>
</protein>
<dbReference type="SUPFAM" id="SSF53706">
    <property type="entry name" value="Formate dehydrogenase/DMSO reductase, domains 1-3"/>
    <property type="match status" value="1"/>
</dbReference>
<evidence type="ECO:0000259" key="15">
    <source>
        <dbReference type="PROSITE" id="PS51085"/>
    </source>
</evidence>
<dbReference type="FunFam" id="3.10.20.740:FF:000002">
    <property type="entry name" value="NADH-quinone oxidoreductase"/>
    <property type="match status" value="1"/>
</dbReference>
<evidence type="ECO:0000256" key="3">
    <source>
        <dbReference type="ARBA" id="ARBA00022485"/>
    </source>
</evidence>
<evidence type="ECO:0000256" key="12">
    <source>
        <dbReference type="ARBA" id="ARBA00026021"/>
    </source>
</evidence>
<comment type="catalytic activity">
    <reaction evidence="13 14">
        <text>a quinone + NADH + 5 H(+)(in) = a quinol + NAD(+) + 4 H(+)(out)</text>
        <dbReference type="Rhea" id="RHEA:57888"/>
        <dbReference type="ChEBI" id="CHEBI:15378"/>
        <dbReference type="ChEBI" id="CHEBI:24646"/>
        <dbReference type="ChEBI" id="CHEBI:57540"/>
        <dbReference type="ChEBI" id="CHEBI:57945"/>
        <dbReference type="ChEBI" id="CHEBI:132124"/>
    </reaction>
</comment>
<dbReference type="Pfam" id="PF13510">
    <property type="entry name" value="Fer2_4"/>
    <property type="match status" value="1"/>
</dbReference>
<comment type="cofactor">
    <cofactor evidence="14">
        <name>[2Fe-2S] cluster</name>
        <dbReference type="ChEBI" id="CHEBI:190135"/>
    </cofactor>
    <text evidence="14">Binds 1 [2Fe-2S] cluster per subunit.</text>
</comment>
<dbReference type="FunFam" id="2.20.25.90:FF:000003">
    <property type="entry name" value="NADH-quinone oxidoreductase"/>
    <property type="match status" value="1"/>
</dbReference>
<dbReference type="Gene3D" id="3.40.50.740">
    <property type="match status" value="1"/>
</dbReference>
<dbReference type="GO" id="GO:0048038">
    <property type="term" value="F:quinone binding"/>
    <property type="evidence" value="ECO:0007669"/>
    <property type="project" value="UniProtKB-UniRule"/>
</dbReference>
<comment type="subunit">
    <text evidence="12">Composed of 13 different subunits. Subunits NuoCD, E, F, and G constitute the peripheral sector of the complex.</text>
</comment>
<evidence type="ECO:0000256" key="14">
    <source>
        <dbReference type="RuleBase" id="RU003525"/>
    </source>
</evidence>
<comment type="caution">
    <text evidence="18">The sequence shown here is derived from an EMBL/GenBank/DDBJ whole genome shotgun (WGS) entry which is preliminary data.</text>
</comment>
<comment type="similarity">
    <text evidence="2 14">Belongs to the complex I 75 kDa subunit family.</text>
</comment>
<dbReference type="AlphaFoldDB" id="A0A2V4L819"/>
<dbReference type="GO" id="GO:0003954">
    <property type="term" value="F:NADH dehydrogenase activity"/>
    <property type="evidence" value="ECO:0007669"/>
    <property type="project" value="TreeGrafter"/>
</dbReference>
<evidence type="ECO:0000256" key="2">
    <source>
        <dbReference type="ARBA" id="ARBA00005404"/>
    </source>
</evidence>
<dbReference type="PROSITE" id="PS51839">
    <property type="entry name" value="4FE4S_HC3"/>
    <property type="match status" value="1"/>
</dbReference>
<dbReference type="InterPro" id="IPR006963">
    <property type="entry name" value="Mopterin_OxRdtase_4Fe-4S_dom"/>
</dbReference>
<dbReference type="NCBIfam" id="TIGR01973">
    <property type="entry name" value="NuoG"/>
    <property type="match status" value="1"/>
</dbReference>
<feature type="domain" description="4Fe-4S Mo/W bis-MGD-type" evidence="16">
    <location>
        <begin position="221"/>
        <end position="277"/>
    </location>
</feature>
<keyword evidence="6 14" id="KW-0479">Metal-binding</keyword>
<dbReference type="SMART" id="SM00926">
    <property type="entry name" value="Molybdop_Fe4S4"/>
    <property type="match status" value="1"/>
</dbReference>
<feature type="domain" description="2Fe-2S ferredoxin-type" evidence="15">
    <location>
        <begin position="1"/>
        <end position="83"/>
    </location>
</feature>
<dbReference type="Pfam" id="PF04879">
    <property type="entry name" value="Molybdop_Fe4S4"/>
    <property type="match status" value="1"/>
</dbReference>
<evidence type="ECO:0000313" key="19">
    <source>
        <dbReference type="Proteomes" id="UP000248146"/>
    </source>
</evidence>
<dbReference type="GO" id="GO:0046872">
    <property type="term" value="F:metal ion binding"/>
    <property type="evidence" value="ECO:0007669"/>
    <property type="project" value="UniProtKB-UniRule"/>
</dbReference>
<dbReference type="GO" id="GO:0008137">
    <property type="term" value="F:NADH dehydrogenase (ubiquinone) activity"/>
    <property type="evidence" value="ECO:0007669"/>
    <property type="project" value="UniProtKB-UniRule"/>
</dbReference>
<dbReference type="SMART" id="SM00929">
    <property type="entry name" value="NADH-G_4Fe-4S_3"/>
    <property type="match status" value="1"/>
</dbReference>
<dbReference type="CDD" id="cd00207">
    <property type="entry name" value="fer2"/>
    <property type="match status" value="1"/>
</dbReference>
<evidence type="ECO:0000256" key="5">
    <source>
        <dbReference type="ARBA" id="ARBA00022719"/>
    </source>
</evidence>
<dbReference type="SUPFAM" id="SSF50692">
    <property type="entry name" value="ADC-like"/>
    <property type="match status" value="1"/>
</dbReference>
<dbReference type="PANTHER" id="PTHR43105">
    <property type="entry name" value="RESPIRATORY NITRATE REDUCTASE"/>
    <property type="match status" value="1"/>
</dbReference>
<evidence type="ECO:0000259" key="17">
    <source>
        <dbReference type="PROSITE" id="PS51839"/>
    </source>
</evidence>
<sequence>MATIHVDGKDFEVDGADNLLQACLSLGLDIPYFCWHPALGSVGACRQCAVKQYTDENDKRGRLVMSCMTPATDNTWISIDDEEAKQFRASVVEWLMTNHPHDCPVCEEGGHCHLQDMTVMTGHNQRRYRFTKRTHQNQQLGPFISHEMNRCIACYRCVRYYKDYAGGTDLGVYGAHDNVYFGRVEDGVLESEFSGNLTEVCPTGVFTDKTHSERYNRKWDMQFAPSICHGCSSGCNISPGERYGEIRRIENRFNGSVNHYFLCDRGRFGYGYTNRDDRPRQPLFGETKLGIDAALDKAAELLKGKRVIGIGSPRASLEGNYALRELVGEANFYSGIGAVELDNIRLIRDVLQNGPLPVPSIREIEDHDAVFVLGEDLTQTAARIALALRQSVKGKATEIAASMKIQDWHMAAVQNVAQDALNPLFIASVDATRLDDVAEACVHAAPADLARIGFAVAHAIDPSAPAVTGLDAEAAELAQLIAEALLAGKRPLIVSGASLGEKSIIEAAANIAQALKNRDKNASISLVVPEANSMGLALLGGESVDAALEALTAGKADAVIVLENDLYRRADAAKVDAALAAAKAVIVADHQQTATVARAHLVLSAASFAEGDGTLVSQEGRAQRFFQVFEPSYYDSNILVREGWRWMHALHSTLQGKAVDWTQLDQVTEAVAASSSVLAAIKDAAPSASFRIKGLKLAREPHRYSGRTAMRANISVHEPRQPQDQDSAFAFSMEGYAGSVEPRQQVPFAWSPGWNSPQAWNKFQDEVGGHLRAGDPGVRLIESRGKTLAWFAVPGAFAPAQGTWQVVPMHHLFGSEENSSRAAPVQERIQPAYVALAKAEAERLGAGDGALLSLTVAGQALRLPVKVSEDLALGLVGLPAGFAGIPAALAGATATALGLVGTQEAAQ</sequence>
<dbReference type="PROSITE" id="PS51085">
    <property type="entry name" value="2FE2S_FER_2"/>
    <property type="match status" value="1"/>
</dbReference>
<keyword evidence="7 14" id="KW-1278">Translocase</keyword>
<evidence type="ECO:0000256" key="11">
    <source>
        <dbReference type="ARBA" id="ARBA00023075"/>
    </source>
</evidence>
<dbReference type="SUPFAM" id="SSF54862">
    <property type="entry name" value="4Fe-4S ferredoxins"/>
    <property type="match status" value="1"/>
</dbReference>
<evidence type="ECO:0000256" key="7">
    <source>
        <dbReference type="ARBA" id="ARBA00022967"/>
    </source>
</evidence>
<dbReference type="PANTHER" id="PTHR43105:SF10">
    <property type="entry name" value="NADH-QUINONE OXIDOREDUCTASE SUBUNIT G"/>
    <property type="match status" value="1"/>
</dbReference>
<dbReference type="CDD" id="cd02788">
    <property type="entry name" value="MopB_CT_NDH-1_NuoG2-N7"/>
    <property type="match status" value="1"/>
</dbReference>
<dbReference type="PROSITE" id="PS00641">
    <property type="entry name" value="COMPLEX1_75K_1"/>
    <property type="match status" value="1"/>
</dbReference>
<dbReference type="PROSITE" id="PS00642">
    <property type="entry name" value="COMPLEX1_75K_2"/>
    <property type="match status" value="1"/>
</dbReference>
<dbReference type="Gene3D" id="2.20.25.90">
    <property type="entry name" value="ADC-like domains"/>
    <property type="match status" value="1"/>
</dbReference>
<dbReference type="Gene3D" id="3.10.20.740">
    <property type="match status" value="1"/>
</dbReference>
<dbReference type="CDD" id="cd02771">
    <property type="entry name" value="MopB_NDH-1_NuoG2-N7"/>
    <property type="match status" value="1"/>
</dbReference>
<evidence type="ECO:0000256" key="6">
    <source>
        <dbReference type="ARBA" id="ARBA00022723"/>
    </source>
</evidence>
<accession>A0A2V4L819</accession>
<dbReference type="InterPro" id="IPR036010">
    <property type="entry name" value="2Fe-2S_ferredoxin-like_sf"/>
</dbReference>
<gene>
    <name evidence="18" type="ORF">DMO17_16565</name>
</gene>
<dbReference type="InterPro" id="IPR009010">
    <property type="entry name" value="Asp_de-COase-like_dom_sf"/>
</dbReference>
<dbReference type="InterPro" id="IPR054351">
    <property type="entry name" value="NADH_UbQ_OxRdtase_ferredoxin"/>
</dbReference>
<dbReference type="Proteomes" id="UP000248146">
    <property type="component" value="Unassembled WGS sequence"/>
</dbReference>
<keyword evidence="5 14" id="KW-0874">Quinone</keyword>
<dbReference type="Pfam" id="PF00384">
    <property type="entry name" value="Molybdopterin"/>
    <property type="match status" value="1"/>
</dbReference>
<evidence type="ECO:0000256" key="1">
    <source>
        <dbReference type="ARBA" id="ARBA00001966"/>
    </source>
</evidence>
<keyword evidence="10 14" id="KW-0520">NAD</keyword>
<dbReference type="PROSITE" id="PS00643">
    <property type="entry name" value="COMPLEX1_75K_3"/>
    <property type="match status" value="1"/>
</dbReference>
<dbReference type="GO" id="GO:0051537">
    <property type="term" value="F:2 iron, 2 sulfur cluster binding"/>
    <property type="evidence" value="ECO:0007669"/>
    <property type="project" value="UniProtKB-UniRule"/>
</dbReference>
<keyword evidence="9 14" id="KW-0411">Iron-sulfur</keyword>
<proteinExistence type="inferred from homology"/>
<dbReference type="Pfam" id="PF10588">
    <property type="entry name" value="NADH-G_4Fe-4S_3"/>
    <property type="match status" value="1"/>
</dbReference>
<evidence type="ECO:0000256" key="13">
    <source>
        <dbReference type="ARBA" id="ARBA00047712"/>
    </source>
</evidence>
<dbReference type="PROSITE" id="PS51669">
    <property type="entry name" value="4FE4S_MOW_BIS_MGD"/>
    <property type="match status" value="1"/>
</dbReference>
<comment type="cofactor">
    <cofactor evidence="1 14">
        <name>[4Fe-4S] cluster</name>
        <dbReference type="ChEBI" id="CHEBI:49883"/>
    </cofactor>
</comment>
<name>A0A2V4L819_AQUAC</name>
<evidence type="ECO:0000313" key="18">
    <source>
        <dbReference type="EMBL" id="PYC20970.1"/>
    </source>
</evidence>
<dbReference type="EMBL" id="QJRX01000009">
    <property type="protein sequence ID" value="PYC20970.1"/>
    <property type="molecule type" value="Genomic_DNA"/>
</dbReference>
<dbReference type="OrthoDB" id="9810782at2"/>
<evidence type="ECO:0000256" key="9">
    <source>
        <dbReference type="ARBA" id="ARBA00023014"/>
    </source>
</evidence>
<keyword evidence="3 14" id="KW-0004">4Fe-4S</keyword>
<evidence type="ECO:0000256" key="8">
    <source>
        <dbReference type="ARBA" id="ARBA00023004"/>
    </source>
</evidence>
<comment type="function">
    <text evidence="14">NDH-1 shuttles electrons from NADH, via FMN and iron-sulfur (Fe-S) centers, to quinones in the respiratory chain. Couples the redox reaction to proton translocation (for every two electrons transferred, four hydrogen ions are translocated across the cytoplasmic membrane), and thus conserves the redox energy in a proton gradient.</text>
</comment>
<dbReference type="InterPro" id="IPR001041">
    <property type="entry name" value="2Fe-2S_ferredoxin-type"/>
</dbReference>
<dbReference type="InterPro" id="IPR019574">
    <property type="entry name" value="NADH_UbQ_OxRdtase_Gsu_4Fe4S-bd"/>
</dbReference>
<dbReference type="FunFam" id="3.40.50.740:FF:000006">
    <property type="entry name" value="NADH-quinone oxidoreductase"/>
    <property type="match status" value="1"/>
</dbReference>
<keyword evidence="8 14" id="KW-0408">Iron</keyword>
<dbReference type="InterPro" id="IPR010228">
    <property type="entry name" value="NADH_UbQ_OxRdtase_Gsu"/>
</dbReference>
<evidence type="ECO:0000256" key="10">
    <source>
        <dbReference type="ARBA" id="ARBA00023027"/>
    </source>
</evidence>
<dbReference type="EC" id="7.1.1.-" evidence="14"/>
<dbReference type="GO" id="GO:0042773">
    <property type="term" value="P:ATP synthesis coupled electron transport"/>
    <property type="evidence" value="ECO:0007669"/>
    <property type="project" value="InterPro"/>
</dbReference>
<dbReference type="InterPro" id="IPR050123">
    <property type="entry name" value="Prok_molybdopt-oxidoreductase"/>
</dbReference>
<dbReference type="SUPFAM" id="SSF54292">
    <property type="entry name" value="2Fe-2S ferredoxin-like"/>
    <property type="match status" value="1"/>
</dbReference>
<keyword evidence="11" id="KW-0830">Ubiquinone</keyword>
<evidence type="ECO:0000259" key="16">
    <source>
        <dbReference type="PROSITE" id="PS51669"/>
    </source>
</evidence>
<dbReference type="Pfam" id="PF22117">
    <property type="entry name" value="Fer4_Nqo3"/>
    <property type="match status" value="1"/>
</dbReference>
<organism evidence="18 19">
    <name type="scientific">Aquipseudomonas alcaligenes</name>
    <name type="common">Pseudomonas alcaligenes</name>
    <dbReference type="NCBI Taxonomy" id="43263"/>
    <lineage>
        <taxon>Bacteria</taxon>
        <taxon>Pseudomonadati</taxon>
        <taxon>Pseudomonadota</taxon>
        <taxon>Gammaproteobacteria</taxon>
        <taxon>Pseudomonadales</taxon>
        <taxon>Pseudomonadaceae</taxon>
        <taxon>Aquipseudomonas</taxon>
    </lineage>
</organism>
<keyword evidence="18" id="KW-0560">Oxidoreductase</keyword>
<keyword evidence="4 14" id="KW-0001">2Fe-2S</keyword>
<dbReference type="InterPro" id="IPR006656">
    <property type="entry name" value="Mopterin_OxRdtase"/>
</dbReference>
<feature type="domain" description="4Fe-4S His(Cys)3-ligated-type" evidence="17">
    <location>
        <begin position="83"/>
        <end position="122"/>
    </location>
</feature>